<sequence>MENQQHTTHILRRIVVGLCLTMFTVQFAYLDVFLPLIGIGLMTYHLWTLHRHNAYFQHAFFSEIGLAILFLIQTSIAATPYMDGILLLSIVSIALQVYFIQQFSKAIESLYIDAQLTQRYPMKNVRIAYLLYILFVLLSYFFLLFGIIAIIIGLGLLIYIAYQLFHSIHQLLNADIQIETEQPHVSFFAIALIYTSVLAIGVYGMTKMFMTYETVSYEEVTPASTQVQKALIKKGMPQAIAAELCNEDALVLNTATNFKVKTTKIHYDELPAFPFTSVTARSTDGAIIILGFIDWNQLPTTHTAMMKAQLTMQKLEEDNTMVKYVQLYQENKYHYASEIYDDESFSFKKGNKRKSYFIMQYNSPYQEKCLLHIDILYRNDAFVYPYREFTTYQAGNSFPDALVQTYPSYGVSHITFDTEISVDGKTYSKDTHEQNDDL</sequence>
<reference evidence="2 3" key="1">
    <citation type="submission" date="2019-03" db="EMBL/GenBank/DDBJ databases">
        <title>Genomic Encyclopedia of Type Strains, Phase IV (KMG-IV): sequencing the most valuable type-strain genomes for metagenomic binning, comparative biology and taxonomic classification.</title>
        <authorList>
            <person name="Goeker M."/>
        </authorList>
    </citation>
    <scope>NUCLEOTIDE SEQUENCE [LARGE SCALE GENOMIC DNA]</scope>
    <source>
        <strain evidence="2 3">DSM 29481</strain>
    </source>
</reference>
<proteinExistence type="predicted"/>
<organism evidence="2 3">
    <name type="scientific">Longicatena caecimuris</name>
    <dbReference type="NCBI Taxonomy" id="1796635"/>
    <lineage>
        <taxon>Bacteria</taxon>
        <taxon>Bacillati</taxon>
        <taxon>Bacillota</taxon>
        <taxon>Erysipelotrichia</taxon>
        <taxon>Erysipelotrichales</taxon>
        <taxon>Erysipelotrichaceae</taxon>
        <taxon>Longicatena</taxon>
    </lineage>
</organism>
<dbReference type="Proteomes" id="UP000295773">
    <property type="component" value="Unassembled WGS sequence"/>
</dbReference>
<dbReference type="AlphaFoldDB" id="A0A4R3TH98"/>
<gene>
    <name evidence="2" type="ORF">EDD61_10693</name>
</gene>
<dbReference type="EMBL" id="SMBP01000006">
    <property type="protein sequence ID" value="TCU60584.1"/>
    <property type="molecule type" value="Genomic_DNA"/>
</dbReference>
<keyword evidence="3" id="KW-1185">Reference proteome</keyword>
<feature type="transmembrane region" description="Helical" evidence="1">
    <location>
        <begin position="182"/>
        <end position="203"/>
    </location>
</feature>
<feature type="transmembrane region" description="Helical" evidence="1">
    <location>
        <begin position="84"/>
        <end position="100"/>
    </location>
</feature>
<keyword evidence="1" id="KW-0812">Transmembrane</keyword>
<keyword evidence="1" id="KW-0472">Membrane</keyword>
<accession>A0A4R3TH98</accession>
<name>A0A4R3TH98_9FIRM</name>
<feature type="transmembrane region" description="Helical" evidence="1">
    <location>
        <begin position="129"/>
        <end position="162"/>
    </location>
</feature>
<evidence type="ECO:0000313" key="3">
    <source>
        <dbReference type="Proteomes" id="UP000295773"/>
    </source>
</evidence>
<protein>
    <submittedName>
        <fullName evidence="2">Uncharacterized protein</fullName>
    </submittedName>
</protein>
<evidence type="ECO:0000256" key="1">
    <source>
        <dbReference type="SAM" id="Phobius"/>
    </source>
</evidence>
<feature type="transmembrane region" description="Helical" evidence="1">
    <location>
        <begin position="59"/>
        <end position="78"/>
    </location>
</feature>
<comment type="caution">
    <text evidence="2">The sequence shown here is derived from an EMBL/GenBank/DDBJ whole genome shotgun (WGS) entry which is preliminary data.</text>
</comment>
<keyword evidence="1" id="KW-1133">Transmembrane helix</keyword>
<dbReference type="RefSeq" id="WP_132224362.1">
    <property type="nucleotide sequence ID" value="NZ_JANKBG010000005.1"/>
</dbReference>
<feature type="transmembrane region" description="Helical" evidence="1">
    <location>
        <begin position="27"/>
        <end position="47"/>
    </location>
</feature>
<evidence type="ECO:0000313" key="2">
    <source>
        <dbReference type="EMBL" id="TCU60584.1"/>
    </source>
</evidence>